<proteinExistence type="predicted"/>
<organism evidence="3 4">
    <name type="scientific">Lymnaea stagnalis</name>
    <name type="common">Great pond snail</name>
    <name type="synonym">Helix stagnalis</name>
    <dbReference type="NCBI Taxonomy" id="6523"/>
    <lineage>
        <taxon>Eukaryota</taxon>
        <taxon>Metazoa</taxon>
        <taxon>Spiralia</taxon>
        <taxon>Lophotrochozoa</taxon>
        <taxon>Mollusca</taxon>
        <taxon>Gastropoda</taxon>
        <taxon>Heterobranchia</taxon>
        <taxon>Euthyneura</taxon>
        <taxon>Panpulmonata</taxon>
        <taxon>Hygrophila</taxon>
        <taxon>Lymnaeoidea</taxon>
        <taxon>Lymnaeidae</taxon>
        <taxon>Lymnaea</taxon>
    </lineage>
</organism>
<evidence type="ECO:0000313" key="3">
    <source>
        <dbReference type="EMBL" id="CAL1545068.1"/>
    </source>
</evidence>
<feature type="signal peptide" evidence="2">
    <location>
        <begin position="1"/>
        <end position="16"/>
    </location>
</feature>
<evidence type="ECO:0000256" key="2">
    <source>
        <dbReference type="SAM" id="SignalP"/>
    </source>
</evidence>
<protein>
    <submittedName>
        <fullName evidence="3">Uncharacterized protein</fullName>
    </submittedName>
</protein>
<keyword evidence="2" id="KW-0732">Signal</keyword>
<sequence length="664" mass="75198">MCRIIIIILVIGCVNADVFTLLEPKHAESETKCATGHISNFDTISLESRINLTANTGESTINFKIVSSQNKSLHYICDLVIPKDCHGNEFDISKCPCKKVDNMVFDIALKVNALTRYNGGNVNGNLYIPNYGIITRSVRFPEIYESINATGILFINDNHIYTDSDVCQAWVSDLHLSVNFSCQSPASPCLIEMVINDTYGTVHSSNNIHSIHFNKLIETPETLHVHIKYAACRLDGKVKYINCQINIKNRGAESVRTENSGNEISIALGVIVSILVVLLILNQFKKIRQCMKDKSTRCFSRWRKAKKDAGQNENDHSEELSNTSESQRESNTHCHFEDVRINRTFTDPDQRTNLLKKESLQEKAQTGPGKIEILQCKNGILNIQEIYDACTNVKEHDRFIDVDDFDMCHLPDGLKDTDFIKLIKSMCELTVLLAVRAGTDFNSGRKLKLGNGFIRHISVYEEEEGHICRCRECLLSTTPSKKFANVVVYTSKHVVSNDKEGLSTTCKLFYDKHGSQTFILKDYTNGSINENQEKFKLNFLTCNPEIIRRLQEAAKTWHDLHAKINTRYKELADIKKPVVIVSHVHGLHKRISIGYYIDCIDNHLKNKHDKDTHYIYEAPTCVGSTGAYVYIVARDKGGWLNQHLHHGVNEKGNKFCGKGTDFVD</sequence>
<feature type="compositionally biased region" description="Basic and acidic residues" evidence="1">
    <location>
        <begin position="308"/>
        <end position="319"/>
    </location>
</feature>
<dbReference type="AlphaFoldDB" id="A0AAV2IDS6"/>
<reference evidence="3 4" key="1">
    <citation type="submission" date="2024-04" db="EMBL/GenBank/DDBJ databases">
        <authorList>
            <consortium name="Genoscope - CEA"/>
            <person name="William W."/>
        </authorList>
    </citation>
    <scope>NUCLEOTIDE SEQUENCE [LARGE SCALE GENOMIC DNA]</scope>
</reference>
<comment type="caution">
    <text evidence="3">The sequence shown here is derived from an EMBL/GenBank/DDBJ whole genome shotgun (WGS) entry which is preliminary data.</text>
</comment>
<name>A0AAV2IDS6_LYMST</name>
<dbReference type="Proteomes" id="UP001497497">
    <property type="component" value="Unassembled WGS sequence"/>
</dbReference>
<feature type="chain" id="PRO_5043965607" evidence="2">
    <location>
        <begin position="17"/>
        <end position="664"/>
    </location>
</feature>
<gene>
    <name evidence="3" type="ORF">GSLYS_00018551001</name>
</gene>
<evidence type="ECO:0000313" key="4">
    <source>
        <dbReference type="Proteomes" id="UP001497497"/>
    </source>
</evidence>
<evidence type="ECO:0000256" key="1">
    <source>
        <dbReference type="SAM" id="MobiDB-lite"/>
    </source>
</evidence>
<dbReference type="EMBL" id="CAXITT010000672">
    <property type="protein sequence ID" value="CAL1545068.1"/>
    <property type="molecule type" value="Genomic_DNA"/>
</dbReference>
<feature type="region of interest" description="Disordered" evidence="1">
    <location>
        <begin position="308"/>
        <end position="333"/>
    </location>
</feature>
<accession>A0AAV2IDS6</accession>
<keyword evidence="4" id="KW-1185">Reference proteome</keyword>